<gene>
    <name evidence="7" type="ORF">ACFOMD_06715</name>
</gene>
<name>A0ABV7XAD4_9SPHN</name>
<feature type="chain" id="PRO_5045337436" evidence="5">
    <location>
        <begin position="24"/>
        <end position="227"/>
    </location>
</feature>
<evidence type="ECO:0000256" key="3">
    <source>
        <dbReference type="ARBA" id="ARBA00023237"/>
    </source>
</evidence>
<dbReference type="PRINTS" id="PR01021">
    <property type="entry name" value="OMPADOMAIN"/>
</dbReference>
<evidence type="ECO:0000259" key="6">
    <source>
        <dbReference type="PROSITE" id="PS51123"/>
    </source>
</evidence>
<dbReference type="InterPro" id="IPR039567">
    <property type="entry name" value="Gly-zipper"/>
</dbReference>
<feature type="signal peptide" evidence="5">
    <location>
        <begin position="1"/>
        <end position="23"/>
    </location>
</feature>
<comment type="caution">
    <text evidence="7">The sequence shown here is derived from an EMBL/GenBank/DDBJ whole genome shotgun (WGS) entry which is preliminary data.</text>
</comment>
<evidence type="ECO:0000256" key="5">
    <source>
        <dbReference type="SAM" id="SignalP"/>
    </source>
</evidence>
<reference evidence="8" key="1">
    <citation type="journal article" date="2019" name="Int. J. Syst. Evol. Microbiol.">
        <title>The Global Catalogue of Microorganisms (GCM) 10K type strain sequencing project: providing services to taxonomists for standard genome sequencing and annotation.</title>
        <authorList>
            <consortium name="The Broad Institute Genomics Platform"/>
            <consortium name="The Broad Institute Genome Sequencing Center for Infectious Disease"/>
            <person name="Wu L."/>
            <person name="Ma J."/>
        </authorList>
    </citation>
    <scope>NUCLEOTIDE SEQUENCE [LARGE SCALE GENOMIC DNA]</scope>
    <source>
        <strain evidence="8">KCTC 42644</strain>
    </source>
</reference>
<comment type="subcellular location">
    <subcellularLocation>
        <location evidence="1">Cell outer membrane</location>
    </subcellularLocation>
</comment>
<proteinExistence type="predicted"/>
<dbReference type="SUPFAM" id="SSF103088">
    <property type="entry name" value="OmpA-like"/>
    <property type="match status" value="1"/>
</dbReference>
<dbReference type="EMBL" id="JBHRXV010000004">
    <property type="protein sequence ID" value="MFC3712254.1"/>
    <property type="molecule type" value="Genomic_DNA"/>
</dbReference>
<dbReference type="Gene3D" id="3.30.1330.60">
    <property type="entry name" value="OmpA-like domain"/>
    <property type="match status" value="1"/>
</dbReference>
<accession>A0ABV7XAD4</accession>
<keyword evidence="2 4" id="KW-0472">Membrane</keyword>
<dbReference type="InterPro" id="IPR006664">
    <property type="entry name" value="OMP_bac"/>
</dbReference>
<keyword evidence="3" id="KW-0998">Cell outer membrane</keyword>
<feature type="domain" description="OmpA-like" evidence="6">
    <location>
        <begin position="103"/>
        <end position="220"/>
    </location>
</feature>
<dbReference type="Pfam" id="PF13488">
    <property type="entry name" value="Gly-zipper_Omp"/>
    <property type="match status" value="1"/>
</dbReference>
<protein>
    <submittedName>
        <fullName evidence="7">OmpA family protein</fullName>
    </submittedName>
</protein>
<dbReference type="PANTHER" id="PTHR30329:SF21">
    <property type="entry name" value="LIPOPROTEIN YIAD-RELATED"/>
    <property type="match status" value="1"/>
</dbReference>
<dbReference type="PROSITE" id="PS51257">
    <property type="entry name" value="PROKAR_LIPOPROTEIN"/>
    <property type="match status" value="1"/>
</dbReference>
<dbReference type="Pfam" id="PF00691">
    <property type="entry name" value="OmpA"/>
    <property type="match status" value="1"/>
</dbReference>
<evidence type="ECO:0000313" key="8">
    <source>
        <dbReference type="Proteomes" id="UP001595615"/>
    </source>
</evidence>
<dbReference type="Proteomes" id="UP001595615">
    <property type="component" value="Unassembled WGS sequence"/>
</dbReference>
<dbReference type="InterPro" id="IPR006665">
    <property type="entry name" value="OmpA-like"/>
</dbReference>
<keyword evidence="8" id="KW-1185">Reference proteome</keyword>
<sequence>MLRKNFIMSAAAIGLLASTAACTTDPVTGEKKISKAAIGAALGAGAGFLAGDIIGGKGDRTEKIVGVGIGAIAGGAIGSYMDKQEKELREKTAGTGVEVVRQGDELQLNMPAGITFAFGQSTIQPQFQGTLNQVAQTLSQYNSTYIDVIGHTDSVGSDAANQTLSEQRAASVANYLSGQGVNRARIATSGMGESQPVASNDTEVGRAQNRRVNIRVVPVTQQDVSAR</sequence>
<keyword evidence="5" id="KW-0732">Signal</keyword>
<evidence type="ECO:0000313" key="7">
    <source>
        <dbReference type="EMBL" id="MFC3712254.1"/>
    </source>
</evidence>
<dbReference type="RefSeq" id="WP_380858766.1">
    <property type="nucleotide sequence ID" value="NZ_JBHRXV010000004.1"/>
</dbReference>
<evidence type="ECO:0000256" key="1">
    <source>
        <dbReference type="ARBA" id="ARBA00004442"/>
    </source>
</evidence>
<dbReference type="InterPro" id="IPR050330">
    <property type="entry name" value="Bact_OuterMem_StrucFunc"/>
</dbReference>
<evidence type="ECO:0000256" key="4">
    <source>
        <dbReference type="PROSITE-ProRule" id="PRU00473"/>
    </source>
</evidence>
<dbReference type="PANTHER" id="PTHR30329">
    <property type="entry name" value="STATOR ELEMENT OF FLAGELLAR MOTOR COMPLEX"/>
    <property type="match status" value="1"/>
</dbReference>
<evidence type="ECO:0000256" key="2">
    <source>
        <dbReference type="ARBA" id="ARBA00023136"/>
    </source>
</evidence>
<dbReference type="CDD" id="cd07185">
    <property type="entry name" value="OmpA_C-like"/>
    <property type="match status" value="1"/>
</dbReference>
<dbReference type="PROSITE" id="PS01068">
    <property type="entry name" value="OMPA_1"/>
    <property type="match status" value="1"/>
</dbReference>
<dbReference type="InterPro" id="IPR006690">
    <property type="entry name" value="OMPA-like_CS"/>
</dbReference>
<dbReference type="InterPro" id="IPR036737">
    <property type="entry name" value="OmpA-like_sf"/>
</dbReference>
<dbReference type="PROSITE" id="PS51123">
    <property type="entry name" value="OMPA_2"/>
    <property type="match status" value="1"/>
</dbReference>
<organism evidence="7 8">
    <name type="scientific">Sphingoaurantiacus capsulatus</name>
    <dbReference type="NCBI Taxonomy" id="1771310"/>
    <lineage>
        <taxon>Bacteria</taxon>
        <taxon>Pseudomonadati</taxon>
        <taxon>Pseudomonadota</taxon>
        <taxon>Alphaproteobacteria</taxon>
        <taxon>Sphingomonadales</taxon>
        <taxon>Sphingosinicellaceae</taxon>
        <taxon>Sphingoaurantiacus</taxon>
    </lineage>
</organism>